<dbReference type="GO" id="GO:0003676">
    <property type="term" value="F:nucleic acid binding"/>
    <property type="evidence" value="ECO:0007669"/>
    <property type="project" value="InterPro"/>
</dbReference>
<reference evidence="1" key="2">
    <citation type="submission" date="2025-08" db="UniProtKB">
        <authorList>
            <consortium name="Ensembl"/>
        </authorList>
    </citation>
    <scope>IDENTIFICATION</scope>
</reference>
<protein>
    <recommendedName>
        <fullName evidence="3">Tc1-like transposase DDE domain-containing protein</fullName>
    </recommendedName>
</protein>
<dbReference type="AlphaFoldDB" id="A0AAZ3PRX0"/>
<dbReference type="Ensembl" id="ENSOTST00005178959.1">
    <property type="protein sequence ID" value="ENSOTSP00005118948.1"/>
    <property type="gene ID" value="ENSOTSG00005073830.1"/>
</dbReference>
<dbReference type="Gene3D" id="3.30.420.10">
    <property type="entry name" value="Ribonuclease H-like superfamily/Ribonuclease H"/>
    <property type="match status" value="1"/>
</dbReference>
<evidence type="ECO:0000313" key="1">
    <source>
        <dbReference type="Ensembl" id="ENSOTSP00005118948.1"/>
    </source>
</evidence>
<dbReference type="GeneTree" id="ENSGT01120000272006"/>
<accession>A0AAZ3PRX0</accession>
<reference evidence="1" key="3">
    <citation type="submission" date="2025-09" db="UniProtKB">
        <authorList>
            <consortium name="Ensembl"/>
        </authorList>
    </citation>
    <scope>IDENTIFICATION</scope>
</reference>
<evidence type="ECO:0008006" key="3">
    <source>
        <dbReference type="Google" id="ProtNLM"/>
    </source>
</evidence>
<keyword evidence="2" id="KW-1185">Reference proteome</keyword>
<organism evidence="1 2">
    <name type="scientific">Oncorhynchus tshawytscha</name>
    <name type="common">Chinook salmon</name>
    <name type="synonym">Salmo tshawytscha</name>
    <dbReference type="NCBI Taxonomy" id="74940"/>
    <lineage>
        <taxon>Eukaryota</taxon>
        <taxon>Metazoa</taxon>
        <taxon>Chordata</taxon>
        <taxon>Craniata</taxon>
        <taxon>Vertebrata</taxon>
        <taxon>Euteleostomi</taxon>
        <taxon>Actinopterygii</taxon>
        <taxon>Neopterygii</taxon>
        <taxon>Teleostei</taxon>
        <taxon>Protacanthopterygii</taxon>
        <taxon>Salmoniformes</taxon>
        <taxon>Salmonidae</taxon>
        <taxon>Salmoninae</taxon>
        <taxon>Oncorhynchus</taxon>
    </lineage>
</organism>
<sequence length="119" mass="13965">MQLQFIDGNLNAHKYLDEILWPIVVLFIHLHYLMFQHDNARPHVARICTQFLEVENVLVLPWPAYSPDMSPIEHVLDALDRRVRKYVPVPANIQKLRTAIEEEWDNIPQAIINSLINSM</sequence>
<evidence type="ECO:0000313" key="2">
    <source>
        <dbReference type="Proteomes" id="UP000694402"/>
    </source>
</evidence>
<dbReference type="Proteomes" id="UP000694402">
    <property type="component" value="Unassembled WGS sequence"/>
</dbReference>
<name>A0AAZ3PRX0_ONCTS</name>
<dbReference type="InterPro" id="IPR036397">
    <property type="entry name" value="RNaseH_sf"/>
</dbReference>
<proteinExistence type="predicted"/>
<reference evidence="2" key="1">
    <citation type="journal article" date="2018" name="PLoS ONE">
        <title>Chinook salmon (Oncorhynchus tshawytscha) genome and transcriptome.</title>
        <authorList>
            <person name="Christensen K.A."/>
            <person name="Leong J.S."/>
            <person name="Sakhrani D."/>
            <person name="Biagi C.A."/>
            <person name="Minkley D.R."/>
            <person name="Withler R.E."/>
            <person name="Rondeau E.B."/>
            <person name="Koop B.F."/>
            <person name="Devlin R.H."/>
        </authorList>
    </citation>
    <scope>NUCLEOTIDE SEQUENCE [LARGE SCALE GENOMIC DNA]</scope>
</reference>